<evidence type="ECO:0000313" key="2">
    <source>
        <dbReference type="EMBL" id="MER7185411.1"/>
    </source>
</evidence>
<comment type="caution">
    <text evidence="2">The sequence shown here is derived from an EMBL/GenBank/DDBJ whole genome shotgun (WGS) entry which is preliminary data.</text>
</comment>
<protein>
    <recommendedName>
        <fullName evidence="4">DprA winged helix domain-containing protein</fullName>
    </recommendedName>
</protein>
<evidence type="ECO:0000256" key="1">
    <source>
        <dbReference type="SAM" id="MobiDB-lite"/>
    </source>
</evidence>
<evidence type="ECO:0008006" key="4">
    <source>
        <dbReference type="Google" id="ProtNLM"/>
    </source>
</evidence>
<proteinExistence type="predicted"/>
<evidence type="ECO:0000313" key="3">
    <source>
        <dbReference type="Proteomes" id="UP001474181"/>
    </source>
</evidence>
<name>A0ABV1X8Q0_9ACTN</name>
<dbReference type="Proteomes" id="UP001474181">
    <property type="component" value="Unassembled WGS sequence"/>
</dbReference>
<reference evidence="2 3" key="1">
    <citation type="submission" date="2024-06" db="EMBL/GenBank/DDBJ databases">
        <title>The Natural Products Discovery Center: Release of the First 8490 Sequenced Strains for Exploring Actinobacteria Biosynthetic Diversity.</title>
        <authorList>
            <person name="Kalkreuter E."/>
            <person name="Kautsar S.A."/>
            <person name="Yang D."/>
            <person name="Bader C.D."/>
            <person name="Teijaro C.N."/>
            <person name="Fluegel L."/>
            <person name="Davis C.M."/>
            <person name="Simpson J.R."/>
            <person name="Lauterbach L."/>
            <person name="Steele A.D."/>
            <person name="Gui C."/>
            <person name="Meng S."/>
            <person name="Li G."/>
            <person name="Viehrig K."/>
            <person name="Ye F."/>
            <person name="Su P."/>
            <person name="Kiefer A.F."/>
            <person name="Nichols A."/>
            <person name="Cepeda A.J."/>
            <person name="Yan W."/>
            <person name="Fan B."/>
            <person name="Jiang Y."/>
            <person name="Adhikari A."/>
            <person name="Zheng C.-J."/>
            <person name="Schuster L."/>
            <person name="Cowan T.M."/>
            <person name="Smanski M.J."/>
            <person name="Chevrette M.G."/>
            <person name="De Carvalho L.P.S."/>
            <person name="Shen B."/>
        </authorList>
    </citation>
    <scope>NUCLEOTIDE SEQUENCE [LARGE SCALE GENOMIC DNA]</scope>
    <source>
        <strain evidence="2 3">NPDC000234</strain>
    </source>
</reference>
<dbReference type="RefSeq" id="WP_350788288.1">
    <property type="nucleotide sequence ID" value="NZ_JBEPEK010000436.1"/>
</dbReference>
<feature type="region of interest" description="Disordered" evidence="1">
    <location>
        <begin position="54"/>
        <end position="77"/>
    </location>
</feature>
<keyword evidence="3" id="KW-1185">Reference proteome</keyword>
<organism evidence="2 3">
    <name type="scientific">Streptomyces hyaluromycini</name>
    <dbReference type="NCBI Taxonomy" id="1377993"/>
    <lineage>
        <taxon>Bacteria</taxon>
        <taxon>Bacillati</taxon>
        <taxon>Actinomycetota</taxon>
        <taxon>Actinomycetes</taxon>
        <taxon>Kitasatosporales</taxon>
        <taxon>Streptomycetaceae</taxon>
        <taxon>Streptomyces</taxon>
    </lineage>
</organism>
<dbReference type="EMBL" id="JBEPEK010000436">
    <property type="protein sequence ID" value="MER7185411.1"/>
    <property type="molecule type" value="Genomic_DNA"/>
</dbReference>
<gene>
    <name evidence="2" type="ORF">ABT404_39130</name>
</gene>
<accession>A0ABV1X8Q0</accession>
<sequence length="77" mass="8349">MKTSPLALLVARHLRAHPTTPGALAGTDVPILSTDRIGVALEELRLLDLIDAPEYGGNPEPSWWPQVSDARLRRPAS</sequence>